<sequence>MDSCGDQMIDILTKYLKHTNEQFNTTLERCEMPPYYRWQSVCDVNEKVTIANYDGTSTVADSIDPPDTNASTVAASELFVPQKQVFLESFRLFSLDAYLFAIFLFMFKLI</sequence>
<dbReference type="AlphaFoldDB" id="A0A0M3JLG2"/>
<protein>
    <submittedName>
        <fullName evidence="1 3">Uncharacterized protein</fullName>
    </submittedName>
</protein>
<proteinExistence type="predicted"/>
<evidence type="ECO:0000313" key="3">
    <source>
        <dbReference type="WBParaSite" id="ASIM_0000849301-mRNA-1"/>
    </source>
</evidence>
<reference evidence="3" key="1">
    <citation type="submission" date="2017-02" db="UniProtKB">
        <authorList>
            <consortium name="WormBaseParasite"/>
        </authorList>
    </citation>
    <scope>IDENTIFICATION</scope>
</reference>
<name>A0A0M3JLG2_ANISI</name>
<dbReference type="WBParaSite" id="ASIM_0000849301-mRNA-1">
    <property type="protein sequence ID" value="ASIM_0000849301-mRNA-1"/>
    <property type="gene ID" value="ASIM_0000849301"/>
</dbReference>
<dbReference type="EMBL" id="UYRR01021803">
    <property type="protein sequence ID" value="VDK31158.1"/>
    <property type="molecule type" value="Genomic_DNA"/>
</dbReference>
<evidence type="ECO:0000313" key="2">
    <source>
        <dbReference type="Proteomes" id="UP000267096"/>
    </source>
</evidence>
<evidence type="ECO:0000313" key="1">
    <source>
        <dbReference type="EMBL" id="VDK31158.1"/>
    </source>
</evidence>
<accession>A0A0M3JLG2</accession>
<organism evidence="3">
    <name type="scientific">Anisakis simplex</name>
    <name type="common">Herring worm</name>
    <dbReference type="NCBI Taxonomy" id="6269"/>
    <lineage>
        <taxon>Eukaryota</taxon>
        <taxon>Metazoa</taxon>
        <taxon>Ecdysozoa</taxon>
        <taxon>Nematoda</taxon>
        <taxon>Chromadorea</taxon>
        <taxon>Rhabditida</taxon>
        <taxon>Spirurina</taxon>
        <taxon>Ascaridomorpha</taxon>
        <taxon>Ascaridoidea</taxon>
        <taxon>Anisakidae</taxon>
        <taxon>Anisakis</taxon>
        <taxon>Anisakis simplex complex</taxon>
    </lineage>
</organism>
<dbReference type="Proteomes" id="UP000267096">
    <property type="component" value="Unassembled WGS sequence"/>
</dbReference>
<gene>
    <name evidence="1" type="ORF">ASIM_LOCUS8242</name>
</gene>
<reference evidence="1 2" key="2">
    <citation type="submission" date="2018-11" db="EMBL/GenBank/DDBJ databases">
        <authorList>
            <consortium name="Pathogen Informatics"/>
        </authorList>
    </citation>
    <scope>NUCLEOTIDE SEQUENCE [LARGE SCALE GENOMIC DNA]</scope>
</reference>
<keyword evidence="2" id="KW-1185">Reference proteome</keyword>